<comment type="caution">
    <text evidence="1">The sequence shown here is derived from an EMBL/GenBank/DDBJ whole genome shotgun (WGS) entry which is preliminary data.</text>
</comment>
<accession>A0A0G0HBD5</accession>
<gene>
    <name evidence="1" type="ORF">US50_C0004G0029</name>
</gene>
<evidence type="ECO:0000313" key="1">
    <source>
        <dbReference type="EMBL" id="KKQ35840.1"/>
    </source>
</evidence>
<protein>
    <submittedName>
        <fullName evidence="1">Uncharacterized protein</fullName>
    </submittedName>
</protein>
<reference evidence="1 2" key="1">
    <citation type="journal article" date="2015" name="Nature">
        <title>rRNA introns, odd ribosomes, and small enigmatic genomes across a large radiation of phyla.</title>
        <authorList>
            <person name="Brown C.T."/>
            <person name="Hug L.A."/>
            <person name="Thomas B.C."/>
            <person name="Sharon I."/>
            <person name="Castelle C.J."/>
            <person name="Singh A."/>
            <person name="Wilkins M.J."/>
            <person name="Williams K.H."/>
            <person name="Banfield J.F."/>
        </authorList>
    </citation>
    <scope>NUCLEOTIDE SEQUENCE [LARGE SCALE GENOMIC DNA]</scope>
</reference>
<organism evidence="1 2">
    <name type="scientific">Candidatus Nomurabacteria bacterium GW2011_GWB1_37_5</name>
    <dbReference type="NCBI Taxonomy" id="1618742"/>
    <lineage>
        <taxon>Bacteria</taxon>
        <taxon>Candidatus Nomuraibacteriota</taxon>
    </lineage>
</organism>
<sequence length="114" mass="13544">MEKSQITKGMLLRFVGTSGPEPWGDDWDTLGVVTRVTKRFIILKTFDDNKSYNILFDDPEWFSGLSFPDKKLLSEWKEYFERSFRSSIREQNEFPKKIEKDISENNKLLKLFKP</sequence>
<name>A0A0G0HBD5_9BACT</name>
<evidence type="ECO:0000313" key="2">
    <source>
        <dbReference type="Proteomes" id="UP000033876"/>
    </source>
</evidence>
<dbReference type="EMBL" id="LBTF01000004">
    <property type="protein sequence ID" value="KKQ35840.1"/>
    <property type="molecule type" value="Genomic_DNA"/>
</dbReference>
<dbReference type="Proteomes" id="UP000033876">
    <property type="component" value="Unassembled WGS sequence"/>
</dbReference>
<proteinExistence type="predicted"/>
<dbReference type="AlphaFoldDB" id="A0A0G0HBD5"/>